<organism evidence="1">
    <name type="scientific">Arundo donax</name>
    <name type="common">Giant reed</name>
    <name type="synonym">Donax arundinaceus</name>
    <dbReference type="NCBI Taxonomy" id="35708"/>
    <lineage>
        <taxon>Eukaryota</taxon>
        <taxon>Viridiplantae</taxon>
        <taxon>Streptophyta</taxon>
        <taxon>Embryophyta</taxon>
        <taxon>Tracheophyta</taxon>
        <taxon>Spermatophyta</taxon>
        <taxon>Magnoliopsida</taxon>
        <taxon>Liliopsida</taxon>
        <taxon>Poales</taxon>
        <taxon>Poaceae</taxon>
        <taxon>PACMAD clade</taxon>
        <taxon>Arundinoideae</taxon>
        <taxon>Arundineae</taxon>
        <taxon>Arundo</taxon>
    </lineage>
</organism>
<sequence>MDEFYNDLRIPSRPSSMEYTPGAWSIELFLETRRQLTSLTLFCPIFASDRKVSVGWSKLYQNTNEVFEELRRTRFPLSKSTTVVLLVVMLAWVDQMMVP</sequence>
<reference evidence="1" key="2">
    <citation type="journal article" date="2015" name="Data Brief">
        <title>Shoot transcriptome of the giant reed, Arundo donax.</title>
        <authorList>
            <person name="Barrero R.A."/>
            <person name="Guerrero F.D."/>
            <person name="Moolhuijzen P."/>
            <person name="Goolsby J.A."/>
            <person name="Tidwell J."/>
            <person name="Bellgard S.E."/>
            <person name="Bellgard M.I."/>
        </authorList>
    </citation>
    <scope>NUCLEOTIDE SEQUENCE</scope>
    <source>
        <tissue evidence="1">Shoot tissue taken approximately 20 cm above the soil surface</tissue>
    </source>
</reference>
<protein>
    <submittedName>
        <fullName evidence="1">Uncharacterized protein</fullName>
    </submittedName>
</protein>
<dbReference type="EMBL" id="GBRH01271590">
    <property type="protein sequence ID" value="JAD26305.1"/>
    <property type="molecule type" value="Transcribed_RNA"/>
</dbReference>
<reference evidence="1" key="1">
    <citation type="submission" date="2014-09" db="EMBL/GenBank/DDBJ databases">
        <authorList>
            <person name="Magalhaes I.L.F."/>
            <person name="Oliveira U."/>
            <person name="Santos F.R."/>
            <person name="Vidigal T.H.D.A."/>
            <person name="Brescovit A.D."/>
            <person name="Santos A.J."/>
        </authorList>
    </citation>
    <scope>NUCLEOTIDE SEQUENCE</scope>
    <source>
        <tissue evidence="1">Shoot tissue taken approximately 20 cm above the soil surface</tissue>
    </source>
</reference>
<accession>A0A0A8YMK0</accession>
<evidence type="ECO:0000313" key="1">
    <source>
        <dbReference type="EMBL" id="JAD26305.1"/>
    </source>
</evidence>
<dbReference type="AlphaFoldDB" id="A0A0A8YMK0"/>
<proteinExistence type="predicted"/>
<name>A0A0A8YMK0_ARUDO</name>